<dbReference type="AlphaFoldDB" id="A0A292YLC5"/>
<dbReference type="InterPro" id="IPR003660">
    <property type="entry name" value="HAMP_dom"/>
</dbReference>
<evidence type="ECO:0000256" key="7">
    <source>
        <dbReference type="SAM" id="Phobius"/>
    </source>
</evidence>
<dbReference type="Proteomes" id="UP000217785">
    <property type="component" value="Unassembled WGS sequence"/>
</dbReference>
<dbReference type="GO" id="GO:0007165">
    <property type="term" value="P:signal transduction"/>
    <property type="evidence" value="ECO:0007669"/>
    <property type="project" value="UniProtKB-KW"/>
</dbReference>
<keyword evidence="7" id="KW-0812">Transmembrane</keyword>
<dbReference type="Gene3D" id="1.10.287.950">
    <property type="entry name" value="Methyl-accepting chemotaxis protein"/>
    <property type="match status" value="1"/>
</dbReference>
<keyword evidence="7" id="KW-1133">Transmembrane helix</keyword>
<dbReference type="InterPro" id="IPR004089">
    <property type="entry name" value="MCPsignal_dom"/>
</dbReference>
<feature type="transmembrane region" description="Helical" evidence="7">
    <location>
        <begin position="156"/>
        <end position="177"/>
    </location>
</feature>
<proteinExistence type="inferred from homology"/>
<dbReference type="SUPFAM" id="SSF58104">
    <property type="entry name" value="Methyl-accepting chemotaxis protein (MCP) signaling domain"/>
    <property type="match status" value="1"/>
</dbReference>
<evidence type="ECO:0000256" key="6">
    <source>
        <dbReference type="PROSITE-ProRule" id="PRU00284"/>
    </source>
</evidence>
<comment type="caution">
    <text evidence="10">The sequence shown here is derived from an EMBL/GenBank/DDBJ whole genome shotgun (WGS) entry which is preliminary data.</text>
</comment>
<gene>
    <name evidence="10" type="ORF">EFBL_3598</name>
</gene>
<comment type="similarity">
    <text evidence="5">Belongs to the methyl-accepting chemotaxis (MCP) protein family.</text>
</comment>
<dbReference type="PRINTS" id="PR00260">
    <property type="entry name" value="CHEMTRNSDUCR"/>
</dbReference>
<keyword evidence="11" id="KW-1185">Reference proteome</keyword>
<organism evidence="10 11">
    <name type="scientific">Effusibacillus lacus</name>
    <dbReference type="NCBI Taxonomy" id="1348429"/>
    <lineage>
        <taxon>Bacteria</taxon>
        <taxon>Bacillati</taxon>
        <taxon>Bacillota</taxon>
        <taxon>Bacilli</taxon>
        <taxon>Bacillales</taxon>
        <taxon>Alicyclobacillaceae</taxon>
        <taxon>Effusibacillus</taxon>
    </lineage>
</organism>
<dbReference type="EMBL" id="BDUF01000109">
    <property type="protein sequence ID" value="GAX91907.1"/>
    <property type="molecule type" value="Genomic_DNA"/>
</dbReference>
<feature type="transmembrane region" description="Helical" evidence="7">
    <location>
        <begin position="130"/>
        <end position="150"/>
    </location>
</feature>
<dbReference type="GO" id="GO:0004888">
    <property type="term" value="F:transmembrane signaling receptor activity"/>
    <property type="evidence" value="ECO:0007669"/>
    <property type="project" value="InterPro"/>
</dbReference>
<evidence type="ECO:0000256" key="1">
    <source>
        <dbReference type="ARBA" id="ARBA00004236"/>
    </source>
</evidence>
<name>A0A292YLC5_9BACL</name>
<evidence type="ECO:0000256" key="2">
    <source>
        <dbReference type="ARBA" id="ARBA00022475"/>
    </source>
</evidence>
<sequence length="535" mass="59298">MKLPAKLQKKSLHKVQTTANQLERVLAARPFEEAIPELRSILENNLAGDEYMLLVSRQDGLALLHTNRMREGLHFNNPIELKAAQTLEPIAQLYPRNTGEILLDAAIPIRIQGKAAFNLRLGVVIPTLSWRWKLLAASVIPVLLPAFGIWTNQSPVINTFLAIASIILAILVSQFSFRTFHRLWKEWVSVTKSISSGKLQARAQTKRRDELGQMSFEINKMALGMHNILSELRNASISTQDISIKQGDMVRDLLAASQELSASLQQISGGAMEQTKVVQGTVQVLKEINSKIRQTGSDLKSTSELSREAEASAVTGMDKTGHLQSQMQRIQQASLTAESAMQELERHAIGIEQMIRDIRDIAEQTNLLALNAAIEAARAGQEGRGFAVVADEVRKLAARSDEVASQVMVLAGNISKQSQQAAAIVQEERQEVDQGLQLVRELQTIIQILTDKSSVTASHTTQNATMMEKILQEVDYIEAQVEKVREISESFASAAQEVAATGEMQYNATETLADQNNRLRELSDKIHKISDRFEL</sequence>
<evidence type="ECO:0000259" key="8">
    <source>
        <dbReference type="PROSITE" id="PS50111"/>
    </source>
</evidence>
<keyword evidence="4 6" id="KW-0807">Transducer</keyword>
<dbReference type="CDD" id="cd06225">
    <property type="entry name" value="HAMP"/>
    <property type="match status" value="1"/>
</dbReference>
<dbReference type="Pfam" id="PF00015">
    <property type="entry name" value="MCPsignal"/>
    <property type="match status" value="1"/>
</dbReference>
<dbReference type="RefSeq" id="WP_096184129.1">
    <property type="nucleotide sequence ID" value="NZ_BDUF01000109.1"/>
</dbReference>
<dbReference type="GO" id="GO:0005886">
    <property type="term" value="C:plasma membrane"/>
    <property type="evidence" value="ECO:0007669"/>
    <property type="project" value="UniProtKB-SubCell"/>
</dbReference>
<feature type="domain" description="Methyl-accepting transducer" evidence="8">
    <location>
        <begin position="249"/>
        <end position="499"/>
    </location>
</feature>
<dbReference type="PANTHER" id="PTHR32089">
    <property type="entry name" value="METHYL-ACCEPTING CHEMOTAXIS PROTEIN MCPB"/>
    <property type="match status" value="1"/>
</dbReference>
<protein>
    <submittedName>
        <fullName evidence="10">Methyl-accepting chemotaxis protein</fullName>
    </submittedName>
</protein>
<comment type="subcellular location">
    <subcellularLocation>
        <location evidence="1">Cell membrane</location>
    </subcellularLocation>
</comment>
<evidence type="ECO:0000256" key="3">
    <source>
        <dbReference type="ARBA" id="ARBA00023136"/>
    </source>
</evidence>
<evidence type="ECO:0000259" key="9">
    <source>
        <dbReference type="PROSITE" id="PS50885"/>
    </source>
</evidence>
<evidence type="ECO:0000313" key="11">
    <source>
        <dbReference type="Proteomes" id="UP000217785"/>
    </source>
</evidence>
<dbReference type="PANTHER" id="PTHR32089:SF112">
    <property type="entry name" value="LYSOZYME-LIKE PROTEIN-RELATED"/>
    <property type="match status" value="1"/>
</dbReference>
<evidence type="ECO:0000313" key="10">
    <source>
        <dbReference type="EMBL" id="GAX91907.1"/>
    </source>
</evidence>
<feature type="domain" description="HAMP" evidence="9">
    <location>
        <begin position="188"/>
        <end position="230"/>
    </location>
</feature>
<dbReference type="SMART" id="SM00283">
    <property type="entry name" value="MA"/>
    <property type="match status" value="1"/>
</dbReference>
<dbReference type="GO" id="GO:0006935">
    <property type="term" value="P:chemotaxis"/>
    <property type="evidence" value="ECO:0007669"/>
    <property type="project" value="InterPro"/>
</dbReference>
<dbReference type="InterPro" id="IPR004090">
    <property type="entry name" value="Chemotax_Me-accpt_rcpt"/>
</dbReference>
<evidence type="ECO:0000256" key="4">
    <source>
        <dbReference type="ARBA" id="ARBA00023224"/>
    </source>
</evidence>
<evidence type="ECO:0000256" key="5">
    <source>
        <dbReference type="ARBA" id="ARBA00029447"/>
    </source>
</evidence>
<dbReference type="PROSITE" id="PS50885">
    <property type="entry name" value="HAMP"/>
    <property type="match status" value="1"/>
</dbReference>
<reference evidence="11" key="1">
    <citation type="submission" date="2017-07" db="EMBL/GenBank/DDBJ databases">
        <title>Draft genome sequence of Effusibacillus lacus strain skLN1.</title>
        <authorList>
            <person name="Watanabe M."/>
            <person name="Kojima H."/>
            <person name="Fukui M."/>
        </authorList>
    </citation>
    <scope>NUCLEOTIDE SEQUENCE [LARGE SCALE GENOMIC DNA]</scope>
    <source>
        <strain evidence="11">skLN1</strain>
    </source>
</reference>
<accession>A0A292YLC5</accession>
<keyword evidence="2" id="KW-1003">Cell membrane</keyword>
<dbReference type="Gene3D" id="6.10.340.10">
    <property type="match status" value="1"/>
</dbReference>
<dbReference type="OrthoDB" id="2493490at2"/>
<keyword evidence="3 7" id="KW-0472">Membrane</keyword>
<dbReference type="PROSITE" id="PS50111">
    <property type="entry name" value="CHEMOTAXIS_TRANSDUC_2"/>
    <property type="match status" value="1"/>
</dbReference>